<dbReference type="Pfam" id="PF16450">
    <property type="entry name" value="Prot_ATP_ID_OB_C"/>
    <property type="match status" value="1"/>
</dbReference>
<evidence type="ECO:0000313" key="15">
    <source>
        <dbReference type="Proteomes" id="UP000318582"/>
    </source>
</evidence>
<dbReference type="GO" id="GO:0005634">
    <property type="term" value="C:nucleus"/>
    <property type="evidence" value="ECO:0007669"/>
    <property type="project" value="UniProtKB-SubCell"/>
</dbReference>
<dbReference type="SMART" id="SM00382">
    <property type="entry name" value="AAA"/>
    <property type="match status" value="1"/>
</dbReference>
<comment type="function">
    <text evidence="9">The 26S proteasome is involved in the ATP-dependent degradation of ubiquitinated proteins. The regulatory (or ATPase) complex confers ATP dependency and substrate specificity to the 26S complex.</text>
</comment>
<dbReference type="InterPro" id="IPR003959">
    <property type="entry name" value="ATPase_AAA_core"/>
</dbReference>
<dbReference type="Gene3D" id="3.40.50.300">
    <property type="entry name" value="P-loop containing nucleotide triphosphate hydrolases"/>
    <property type="match status" value="1"/>
</dbReference>
<dbReference type="OrthoDB" id="1664597at2759"/>
<dbReference type="InterPro" id="IPR003593">
    <property type="entry name" value="AAA+_ATPase"/>
</dbReference>
<dbReference type="InterPro" id="IPR032501">
    <property type="entry name" value="Prot_ATP_ID_OB_2nd"/>
</dbReference>
<dbReference type="Pfam" id="PF17862">
    <property type="entry name" value="AAA_lid_3"/>
    <property type="match status" value="1"/>
</dbReference>
<comment type="similarity">
    <text evidence="3 11">Belongs to the AAA ATPase family.</text>
</comment>
<protein>
    <recommendedName>
        <fullName evidence="10">26S proteasome regulatory subunit 8 homolog</fullName>
    </recommendedName>
</protein>
<evidence type="ECO:0000256" key="8">
    <source>
        <dbReference type="ARBA" id="ARBA00023242"/>
    </source>
</evidence>
<dbReference type="Pfam" id="PF00004">
    <property type="entry name" value="AAA"/>
    <property type="match status" value="1"/>
</dbReference>
<dbReference type="Proteomes" id="UP000318582">
    <property type="component" value="Unassembled WGS sequence"/>
</dbReference>
<proteinExistence type="inferred from homology"/>
<keyword evidence="15" id="KW-1185">Reference proteome</keyword>
<evidence type="ECO:0000256" key="12">
    <source>
        <dbReference type="SAM" id="Coils"/>
    </source>
</evidence>
<dbReference type="InterPro" id="IPR003960">
    <property type="entry name" value="ATPase_AAA_CS"/>
</dbReference>
<dbReference type="FunFam" id="3.40.50.300:FF:000030">
    <property type="entry name" value="26S protease regulatory subunit 8"/>
    <property type="match status" value="1"/>
</dbReference>
<gene>
    <name evidence="14" type="ORF">PhCBS80983_g01879</name>
</gene>
<dbReference type="PANTHER" id="PTHR23073">
    <property type="entry name" value="26S PROTEASOME REGULATORY SUBUNIT"/>
    <property type="match status" value="1"/>
</dbReference>
<dbReference type="InterPro" id="IPR012340">
    <property type="entry name" value="NA-bd_OB-fold"/>
</dbReference>
<dbReference type="InterPro" id="IPR041569">
    <property type="entry name" value="AAA_lid_3"/>
</dbReference>
<dbReference type="Gene3D" id="2.40.50.140">
    <property type="entry name" value="Nucleic acid-binding proteins"/>
    <property type="match status" value="1"/>
</dbReference>
<comment type="caution">
    <text evidence="14">The sequence shown here is derived from an EMBL/GenBank/DDBJ whole genome shotgun (WGS) entry which is preliminary data.</text>
</comment>
<evidence type="ECO:0000256" key="4">
    <source>
        <dbReference type="ARBA" id="ARBA00022490"/>
    </source>
</evidence>
<keyword evidence="12" id="KW-0175">Coiled coil</keyword>
<evidence type="ECO:0000256" key="2">
    <source>
        <dbReference type="ARBA" id="ARBA00004496"/>
    </source>
</evidence>
<evidence type="ECO:0000256" key="6">
    <source>
        <dbReference type="ARBA" id="ARBA00022840"/>
    </source>
</evidence>
<dbReference type="GO" id="GO:0016887">
    <property type="term" value="F:ATP hydrolysis activity"/>
    <property type="evidence" value="ECO:0007669"/>
    <property type="project" value="InterPro"/>
</dbReference>
<comment type="subcellular location">
    <subcellularLocation>
        <location evidence="2">Cytoplasm</location>
    </subcellularLocation>
    <subcellularLocation>
        <location evidence="1">Nucleus</location>
    </subcellularLocation>
</comment>
<dbReference type="SUPFAM" id="SSF52540">
    <property type="entry name" value="P-loop containing nucleoside triphosphate hydrolases"/>
    <property type="match status" value="1"/>
</dbReference>
<dbReference type="Gene3D" id="1.10.8.60">
    <property type="match status" value="1"/>
</dbReference>
<dbReference type="InterPro" id="IPR027417">
    <property type="entry name" value="P-loop_NTPase"/>
</dbReference>
<evidence type="ECO:0000256" key="5">
    <source>
        <dbReference type="ARBA" id="ARBA00022741"/>
    </source>
</evidence>
<sequence length="396" mass="44257">MGKSSEGIKSYYKNKIEELETQASSMTQNLRRLEAQRNQLNTKVRLLREELQLLQEPGSYVGEVVKLMGKKKILVKVHPEGKYVVDIHPSLDIAELTPTVRVALRHDSYQLHKILPNKVDPLVSLMMVEKVPDSTYEMIGGLENQIKEIKEVIELPVKHPELFDALGIAQPKGVLLYGPPGTGKTLLARAVAHHTDCRFIRVSGSELVQKYIGEGSRMVRELFVMAREHAPSIIFMDEIDSIGSSRIEGGGSGGGDSEVQRTMLELLNQLDGFEATQSIKVIMATNRIDILDAALLRPGRIDRKIEFPPPNEAARTDILKIHSRKMNMTRGINLRKIAEKTGGASGAEVKGICTEAGMYALRERRVHVTQEDFEMAVAKVLKKDSEQNMSIKKLFK</sequence>
<reference evidence="14 15" key="1">
    <citation type="journal article" date="2019" name="Sci. Rep.">
        <title>Comparative genomics of chytrid fungi reveal insights into the obligate biotrophic and pathogenic lifestyle of Synchytrium endobioticum.</title>
        <authorList>
            <person name="van de Vossenberg B.T.L.H."/>
            <person name="Warris S."/>
            <person name="Nguyen H.D.T."/>
            <person name="van Gent-Pelzer M.P.E."/>
            <person name="Joly D.L."/>
            <person name="van de Geest H.C."/>
            <person name="Bonants P.J.M."/>
            <person name="Smith D.S."/>
            <person name="Levesque C.A."/>
            <person name="van der Lee T.A.J."/>
        </authorList>
    </citation>
    <scope>NUCLEOTIDE SEQUENCE [LARGE SCALE GENOMIC DNA]</scope>
    <source>
        <strain evidence="14 15">CBS 809.83</strain>
    </source>
</reference>
<evidence type="ECO:0000256" key="1">
    <source>
        <dbReference type="ARBA" id="ARBA00004123"/>
    </source>
</evidence>
<feature type="domain" description="AAA+ ATPase" evidence="13">
    <location>
        <begin position="170"/>
        <end position="311"/>
    </location>
</feature>
<evidence type="ECO:0000256" key="9">
    <source>
        <dbReference type="ARBA" id="ARBA00024661"/>
    </source>
</evidence>
<dbReference type="GO" id="GO:0008540">
    <property type="term" value="C:proteasome regulatory particle, base subcomplex"/>
    <property type="evidence" value="ECO:0007669"/>
    <property type="project" value="UniProtKB-ARBA"/>
</dbReference>
<feature type="coiled-coil region" evidence="12">
    <location>
        <begin position="9"/>
        <end position="50"/>
    </location>
</feature>
<dbReference type="FunFam" id="1.10.8.60:FF:000006">
    <property type="entry name" value="26S protease regulatory subunit 8"/>
    <property type="match status" value="1"/>
</dbReference>
<dbReference type="STRING" id="109895.A0A507EB76"/>
<evidence type="ECO:0000313" key="14">
    <source>
        <dbReference type="EMBL" id="TPX60320.1"/>
    </source>
</evidence>
<dbReference type="GO" id="GO:0005524">
    <property type="term" value="F:ATP binding"/>
    <property type="evidence" value="ECO:0007669"/>
    <property type="project" value="UniProtKB-KW"/>
</dbReference>
<keyword evidence="6 11" id="KW-0067">ATP-binding</keyword>
<evidence type="ECO:0000256" key="10">
    <source>
        <dbReference type="ARBA" id="ARBA00069286"/>
    </source>
</evidence>
<evidence type="ECO:0000256" key="7">
    <source>
        <dbReference type="ARBA" id="ARBA00022942"/>
    </source>
</evidence>
<dbReference type="GO" id="GO:0005737">
    <property type="term" value="C:cytoplasm"/>
    <property type="evidence" value="ECO:0007669"/>
    <property type="project" value="UniProtKB-SubCell"/>
</dbReference>
<evidence type="ECO:0000259" key="13">
    <source>
        <dbReference type="SMART" id="SM00382"/>
    </source>
</evidence>
<dbReference type="EMBL" id="QEAQ01000016">
    <property type="protein sequence ID" value="TPX60320.1"/>
    <property type="molecule type" value="Genomic_DNA"/>
</dbReference>
<dbReference type="PROSITE" id="PS00674">
    <property type="entry name" value="AAA"/>
    <property type="match status" value="1"/>
</dbReference>
<accession>A0A507EB76</accession>
<keyword evidence="7" id="KW-0647">Proteasome</keyword>
<keyword evidence="4" id="KW-0963">Cytoplasm</keyword>
<keyword evidence="8" id="KW-0539">Nucleus</keyword>
<dbReference type="InterPro" id="IPR050221">
    <property type="entry name" value="26S_Proteasome_ATPase"/>
</dbReference>
<evidence type="ECO:0000256" key="3">
    <source>
        <dbReference type="ARBA" id="ARBA00006914"/>
    </source>
</evidence>
<evidence type="ECO:0000256" key="11">
    <source>
        <dbReference type="RuleBase" id="RU003651"/>
    </source>
</evidence>
<dbReference type="AlphaFoldDB" id="A0A507EB76"/>
<keyword evidence="5 11" id="KW-0547">Nucleotide-binding</keyword>
<organism evidence="14 15">
    <name type="scientific">Powellomyces hirtus</name>
    <dbReference type="NCBI Taxonomy" id="109895"/>
    <lineage>
        <taxon>Eukaryota</taxon>
        <taxon>Fungi</taxon>
        <taxon>Fungi incertae sedis</taxon>
        <taxon>Chytridiomycota</taxon>
        <taxon>Chytridiomycota incertae sedis</taxon>
        <taxon>Chytridiomycetes</taxon>
        <taxon>Spizellomycetales</taxon>
        <taxon>Powellomycetaceae</taxon>
        <taxon>Powellomyces</taxon>
    </lineage>
</organism>
<dbReference type="FunFam" id="2.40.50.140:FF:000044">
    <property type="entry name" value="26S protease regulatory subunit 8"/>
    <property type="match status" value="1"/>
</dbReference>
<name>A0A507EB76_9FUNG</name>